<protein>
    <submittedName>
        <fullName evidence="1">Uncharacterized protein</fullName>
    </submittedName>
</protein>
<dbReference type="Proteomes" id="UP001396334">
    <property type="component" value="Unassembled WGS sequence"/>
</dbReference>
<accession>A0ABR2TCJ2</accession>
<gene>
    <name evidence="1" type="ORF">V6N11_076981</name>
</gene>
<organism evidence="1 2">
    <name type="scientific">Hibiscus sabdariffa</name>
    <name type="common">roselle</name>
    <dbReference type="NCBI Taxonomy" id="183260"/>
    <lineage>
        <taxon>Eukaryota</taxon>
        <taxon>Viridiplantae</taxon>
        <taxon>Streptophyta</taxon>
        <taxon>Embryophyta</taxon>
        <taxon>Tracheophyta</taxon>
        <taxon>Spermatophyta</taxon>
        <taxon>Magnoliopsida</taxon>
        <taxon>eudicotyledons</taxon>
        <taxon>Gunneridae</taxon>
        <taxon>Pentapetalae</taxon>
        <taxon>rosids</taxon>
        <taxon>malvids</taxon>
        <taxon>Malvales</taxon>
        <taxon>Malvaceae</taxon>
        <taxon>Malvoideae</taxon>
        <taxon>Hibiscus</taxon>
    </lineage>
</organism>
<keyword evidence="2" id="KW-1185">Reference proteome</keyword>
<evidence type="ECO:0000313" key="2">
    <source>
        <dbReference type="Proteomes" id="UP001396334"/>
    </source>
</evidence>
<name>A0ABR2TCJ2_9ROSI</name>
<proteinExistence type="predicted"/>
<evidence type="ECO:0000313" key="1">
    <source>
        <dbReference type="EMBL" id="KAK9034929.1"/>
    </source>
</evidence>
<comment type="caution">
    <text evidence="1">The sequence shown here is derived from an EMBL/GenBank/DDBJ whole genome shotgun (WGS) entry which is preliminary data.</text>
</comment>
<reference evidence="1 2" key="1">
    <citation type="journal article" date="2024" name="G3 (Bethesda)">
        <title>Genome assembly of Hibiscus sabdariffa L. provides insights into metabolisms of medicinal natural products.</title>
        <authorList>
            <person name="Kim T."/>
        </authorList>
    </citation>
    <scope>NUCLEOTIDE SEQUENCE [LARGE SCALE GENOMIC DNA]</scope>
    <source>
        <strain evidence="1">TK-2024</strain>
        <tissue evidence="1">Old leaves</tissue>
    </source>
</reference>
<dbReference type="EMBL" id="JBBPBN010000006">
    <property type="protein sequence ID" value="KAK9034929.1"/>
    <property type="molecule type" value="Genomic_DNA"/>
</dbReference>
<sequence length="92" mass="10657">MSLKSKLFAPPRNFENVVLPIFCSSLASGRERWPNDEKDGMPSVLDGNQIRWLGMLRRWMVQIVLESMMWQPSIGCWEIEMVDIGTSITVYH</sequence>